<dbReference type="Gene3D" id="1.10.3720.10">
    <property type="entry name" value="MetI-like"/>
    <property type="match status" value="2"/>
</dbReference>
<dbReference type="Pfam" id="PF00528">
    <property type="entry name" value="BPD_transp_1"/>
    <property type="match status" value="1"/>
</dbReference>
<dbReference type="InterPro" id="IPR000515">
    <property type="entry name" value="MetI-like"/>
</dbReference>
<feature type="transmembrane region" description="Helical" evidence="7">
    <location>
        <begin position="30"/>
        <end position="54"/>
    </location>
</feature>
<keyword evidence="5 7" id="KW-1133">Transmembrane helix</keyword>
<feature type="domain" description="ABC transmembrane type-1" evidence="8">
    <location>
        <begin position="352"/>
        <end position="558"/>
    </location>
</feature>
<dbReference type="CDD" id="cd06261">
    <property type="entry name" value="TM_PBP2"/>
    <property type="match status" value="2"/>
</dbReference>
<comment type="similarity">
    <text evidence="7">Belongs to the binding-protein-dependent transport system permease family.</text>
</comment>
<dbReference type="EMBL" id="CP042265">
    <property type="protein sequence ID" value="QDY71706.1"/>
    <property type="molecule type" value="Genomic_DNA"/>
</dbReference>
<protein>
    <submittedName>
        <fullName evidence="9">Iron ABC transporter permease</fullName>
    </submittedName>
</protein>
<comment type="subcellular location">
    <subcellularLocation>
        <location evidence="1 7">Cell membrane</location>
        <topology evidence="1 7">Multi-pass membrane protein</topology>
    </subcellularLocation>
</comment>
<dbReference type="InterPro" id="IPR035906">
    <property type="entry name" value="MetI-like_sf"/>
</dbReference>
<evidence type="ECO:0000256" key="4">
    <source>
        <dbReference type="ARBA" id="ARBA00022692"/>
    </source>
</evidence>
<feature type="transmembrane region" description="Helical" evidence="7">
    <location>
        <begin position="356"/>
        <end position="381"/>
    </location>
</feature>
<dbReference type="AlphaFoldDB" id="A0A5B8IDE1"/>
<evidence type="ECO:0000256" key="7">
    <source>
        <dbReference type="RuleBase" id="RU363032"/>
    </source>
</evidence>
<dbReference type="PANTHER" id="PTHR30183:SF2">
    <property type="entry name" value="IRON UTILIZATION PROTEIN"/>
    <property type="match status" value="1"/>
</dbReference>
<evidence type="ECO:0000256" key="6">
    <source>
        <dbReference type="ARBA" id="ARBA00023136"/>
    </source>
</evidence>
<dbReference type="SUPFAM" id="SSF161098">
    <property type="entry name" value="MetI-like"/>
    <property type="match status" value="2"/>
</dbReference>
<gene>
    <name evidence="9" type="ORF">FPZ52_16660</name>
</gene>
<keyword evidence="9" id="KW-0614">Plasmid</keyword>
<feature type="transmembrane region" description="Helical" evidence="7">
    <location>
        <begin position="206"/>
        <end position="228"/>
    </location>
</feature>
<evidence type="ECO:0000256" key="2">
    <source>
        <dbReference type="ARBA" id="ARBA00022448"/>
    </source>
</evidence>
<feature type="domain" description="ABC transmembrane type-1" evidence="8">
    <location>
        <begin position="73"/>
        <end position="278"/>
    </location>
</feature>
<dbReference type="GO" id="GO:0055085">
    <property type="term" value="P:transmembrane transport"/>
    <property type="evidence" value="ECO:0007669"/>
    <property type="project" value="InterPro"/>
</dbReference>
<accession>A0A5B8IDE1</accession>
<evidence type="ECO:0000313" key="10">
    <source>
        <dbReference type="Proteomes" id="UP000318483"/>
    </source>
</evidence>
<name>A0A5B8IDE1_9RHOB</name>
<keyword evidence="3" id="KW-1003">Cell membrane</keyword>
<feature type="transmembrane region" description="Helical" evidence="7">
    <location>
        <begin position="425"/>
        <end position="446"/>
    </location>
</feature>
<sequence>MEPLGPAGERFSRRASVWSYRDIFRLNGRIWVIAGTVIAALVLVPLLALVWQAAQGSEGLWSHIVTYVLPHALGQTAILLAGVGVLVGAIGTSTAWLVTAYDFRGRRVLEWALLLPLAVPTYIVAYAYLDLLHPLGPVQALIRAVLGYDSPRDFRLPDIRSMTGAIFLLSFVLYPYVYLPTRAMFMTQAANLVEVSRTLGISRRQVFLRVALPLARPAIAVGISLALMETLNDIGASEFLGVRSLTISIYTTWVTRTDLPGAAQISLAMILLVVALVSLERWARRRQRYTVSAQRSRSFEPRRLSGRAGFVALALGLLPVALGFLAPALHLAVEAWKRFQFAGVSGRLLVEARNTLILSATATLAVLICGMIIAYAARVFPQRGIVIMQRVSTIGYAMPGTVLALGILIAMGSLDRFIDRSMQDILGVSTGLIFIGSGAALGYAYLVRFLAISVGSLEAGFTRIPRSYDFTSRTLGQGVGGTLWRVHLPLSKAALGAAGLLVFVDCMKELSATLLLRPLNFETLATHLYGEAARGTYEEAALAALAIVVVGLLPVVLLARLGRPEHTAH</sequence>
<organism evidence="9 10">
    <name type="scientific">Qingshengfaniella alkalisoli</name>
    <dbReference type="NCBI Taxonomy" id="2599296"/>
    <lineage>
        <taxon>Bacteria</taxon>
        <taxon>Pseudomonadati</taxon>
        <taxon>Pseudomonadota</taxon>
        <taxon>Alphaproteobacteria</taxon>
        <taxon>Rhodobacterales</taxon>
        <taxon>Paracoccaceae</taxon>
        <taxon>Qingshengfaniella</taxon>
    </lineage>
</organism>
<feature type="transmembrane region" description="Helical" evidence="7">
    <location>
        <begin position="393"/>
        <end position="413"/>
    </location>
</feature>
<evidence type="ECO:0000256" key="5">
    <source>
        <dbReference type="ARBA" id="ARBA00022989"/>
    </source>
</evidence>
<dbReference type="Proteomes" id="UP000318483">
    <property type="component" value="Plasmid unnamed4"/>
</dbReference>
<keyword evidence="6 7" id="KW-0472">Membrane</keyword>
<geneLocation type="plasmid" evidence="9 10">
    <name>unnamed4</name>
</geneLocation>
<feature type="transmembrane region" description="Helical" evidence="7">
    <location>
        <begin position="540"/>
        <end position="559"/>
    </location>
</feature>
<dbReference type="OrthoDB" id="9790211at2"/>
<keyword evidence="10" id="KW-1185">Reference proteome</keyword>
<feature type="transmembrane region" description="Helical" evidence="7">
    <location>
        <begin position="111"/>
        <end position="129"/>
    </location>
</feature>
<feature type="transmembrane region" description="Helical" evidence="7">
    <location>
        <begin position="262"/>
        <end position="283"/>
    </location>
</feature>
<keyword evidence="2 7" id="KW-0813">Transport</keyword>
<feature type="transmembrane region" description="Helical" evidence="7">
    <location>
        <begin position="159"/>
        <end position="179"/>
    </location>
</feature>
<evidence type="ECO:0000313" key="9">
    <source>
        <dbReference type="EMBL" id="QDY71706.1"/>
    </source>
</evidence>
<dbReference type="KEGG" id="lit:FPZ52_16660"/>
<feature type="transmembrane region" description="Helical" evidence="7">
    <location>
        <begin position="304"/>
        <end position="329"/>
    </location>
</feature>
<feature type="transmembrane region" description="Helical" evidence="7">
    <location>
        <begin position="74"/>
        <end position="99"/>
    </location>
</feature>
<reference evidence="9 10" key="1">
    <citation type="submission" date="2019-07" db="EMBL/GenBank/DDBJ databases">
        <title>Litoreibacter alkalisoli sp. nov., isolated from saline-alkaline soil.</title>
        <authorList>
            <person name="Wang S."/>
            <person name="Xu L."/>
            <person name="Xing Y.-T."/>
            <person name="Sun J.-Q."/>
        </authorList>
    </citation>
    <scope>NUCLEOTIDE SEQUENCE [LARGE SCALE GENOMIC DNA]</scope>
    <source>
        <strain evidence="9 10">LN3S51</strain>
        <plasmid evidence="9 10">unnamed4</plasmid>
    </source>
</reference>
<dbReference type="GO" id="GO:0005886">
    <property type="term" value="C:plasma membrane"/>
    <property type="evidence" value="ECO:0007669"/>
    <property type="project" value="UniProtKB-SubCell"/>
</dbReference>
<dbReference type="FunFam" id="1.10.3720.10:FF:000088">
    <property type="entry name" value="Iron(III) ABC transporter, permease protein"/>
    <property type="match status" value="1"/>
</dbReference>
<proteinExistence type="inferred from homology"/>
<evidence type="ECO:0000256" key="3">
    <source>
        <dbReference type="ARBA" id="ARBA00022475"/>
    </source>
</evidence>
<dbReference type="PROSITE" id="PS50928">
    <property type="entry name" value="ABC_TM1"/>
    <property type="match status" value="2"/>
</dbReference>
<evidence type="ECO:0000259" key="8">
    <source>
        <dbReference type="PROSITE" id="PS50928"/>
    </source>
</evidence>
<evidence type="ECO:0000256" key="1">
    <source>
        <dbReference type="ARBA" id="ARBA00004651"/>
    </source>
</evidence>
<keyword evidence="4 7" id="KW-0812">Transmembrane</keyword>
<dbReference type="PANTHER" id="PTHR30183">
    <property type="entry name" value="MOLYBDENUM TRANSPORT SYSTEM PERMEASE PROTEIN MODB"/>
    <property type="match status" value="1"/>
</dbReference>